<dbReference type="Gene3D" id="3.30.70.270">
    <property type="match status" value="1"/>
</dbReference>
<proteinExistence type="predicted"/>
<feature type="domain" description="Reverse transcriptase" evidence="1">
    <location>
        <begin position="199"/>
        <end position="260"/>
    </location>
</feature>
<dbReference type="PANTHER" id="PTHR35046">
    <property type="entry name" value="ZINC KNUCKLE (CCHC-TYPE) FAMILY PROTEIN"/>
    <property type="match status" value="1"/>
</dbReference>
<accession>A0A699I806</accession>
<dbReference type="Gene3D" id="3.10.10.10">
    <property type="entry name" value="HIV Type 1 Reverse Transcriptase, subunit A, domain 1"/>
    <property type="match status" value="1"/>
</dbReference>
<dbReference type="InterPro" id="IPR000477">
    <property type="entry name" value="RT_dom"/>
</dbReference>
<dbReference type="CDD" id="cd01647">
    <property type="entry name" value="RT_LTR"/>
    <property type="match status" value="1"/>
</dbReference>
<dbReference type="AlphaFoldDB" id="A0A699I806"/>
<reference evidence="2" key="1">
    <citation type="journal article" date="2019" name="Sci. Rep.">
        <title>Draft genome of Tanacetum cinerariifolium, the natural source of mosquito coil.</title>
        <authorList>
            <person name="Yamashiro T."/>
            <person name="Shiraishi A."/>
            <person name="Satake H."/>
            <person name="Nakayama K."/>
        </authorList>
    </citation>
    <scope>NUCLEOTIDE SEQUENCE</scope>
</reference>
<dbReference type="InterPro" id="IPR043128">
    <property type="entry name" value="Rev_trsase/Diguanyl_cyclase"/>
</dbReference>
<dbReference type="Gene3D" id="2.40.70.10">
    <property type="entry name" value="Acid Proteases"/>
    <property type="match status" value="1"/>
</dbReference>
<evidence type="ECO:0000259" key="1">
    <source>
        <dbReference type="Pfam" id="PF00078"/>
    </source>
</evidence>
<organism evidence="2">
    <name type="scientific">Tanacetum cinerariifolium</name>
    <name type="common">Dalmatian daisy</name>
    <name type="synonym">Chrysanthemum cinerariifolium</name>
    <dbReference type="NCBI Taxonomy" id="118510"/>
    <lineage>
        <taxon>Eukaryota</taxon>
        <taxon>Viridiplantae</taxon>
        <taxon>Streptophyta</taxon>
        <taxon>Embryophyta</taxon>
        <taxon>Tracheophyta</taxon>
        <taxon>Spermatophyta</taxon>
        <taxon>Magnoliopsida</taxon>
        <taxon>eudicotyledons</taxon>
        <taxon>Gunneridae</taxon>
        <taxon>Pentapetalae</taxon>
        <taxon>asterids</taxon>
        <taxon>campanulids</taxon>
        <taxon>Asterales</taxon>
        <taxon>Asteraceae</taxon>
        <taxon>Asteroideae</taxon>
        <taxon>Anthemideae</taxon>
        <taxon>Anthemidinae</taxon>
        <taxon>Tanacetum</taxon>
    </lineage>
</organism>
<comment type="caution">
    <text evidence="2">The sequence shown here is derived from an EMBL/GenBank/DDBJ whole genome shotgun (WGS) entry which is preliminary data.</text>
</comment>
<dbReference type="Pfam" id="PF00078">
    <property type="entry name" value="RVT_1"/>
    <property type="match status" value="1"/>
</dbReference>
<dbReference type="InterPro" id="IPR021109">
    <property type="entry name" value="Peptidase_aspartic_dom_sf"/>
</dbReference>
<sequence length="261" mass="30082">MTTIIFVGLRELMDYFEGKLGWLELGEHAKYDCGYESGNEATKERQIDIDTEEEVVGPDEGECLVIRRALNTTPTREETLQRESIFHTRCTIAQRVCTLIIDGGSCTNVASQTLVDKLNLHTEPHPSPYVIRWLNQGKGIRVFHQHKIDLIPGSILPNKPAYRTNPKETNEIRKQVDDLLQKWLIRESLSPCAVPTLLVPKKNGEWRMCMYSRLINKITIKYRFPIPRLNDLLDELHGATVFFKVDLRSGYHQIRIHEGDE</sequence>
<protein>
    <submittedName>
        <fullName evidence="2">Retrovirus-related Pol polyprotein from transposon 17.6</fullName>
    </submittedName>
</protein>
<dbReference type="SUPFAM" id="SSF56672">
    <property type="entry name" value="DNA/RNA polymerases"/>
    <property type="match status" value="1"/>
</dbReference>
<dbReference type="PANTHER" id="PTHR35046:SF26">
    <property type="entry name" value="RNA-DIRECTED DNA POLYMERASE"/>
    <property type="match status" value="1"/>
</dbReference>
<evidence type="ECO:0000313" key="2">
    <source>
        <dbReference type="EMBL" id="GEZ31828.1"/>
    </source>
</evidence>
<dbReference type="InterPro" id="IPR043502">
    <property type="entry name" value="DNA/RNA_pol_sf"/>
</dbReference>
<gene>
    <name evidence="2" type="ORF">Tci_503801</name>
</gene>
<name>A0A699I806_TANCI</name>
<dbReference type="EMBL" id="BKCJ010264778">
    <property type="protein sequence ID" value="GEZ31828.1"/>
    <property type="molecule type" value="Genomic_DNA"/>
</dbReference>